<evidence type="ECO:0000313" key="2">
    <source>
        <dbReference type="Proteomes" id="UP000177349"/>
    </source>
</evidence>
<dbReference type="Proteomes" id="UP000177349">
    <property type="component" value="Unassembled WGS sequence"/>
</dbReference>
<protein>
    <submittedName>
        <fullName evidence="1">Uncharacterized protein</fullName>
    </submittedName>
</protein>
<proteinExistence type="predicted"/>
<dbReference type="EMBL" id="MHKN01000034">
    <property type="protein sequence ID" value="OGY91747.1"/>
    <property type="molecule type" value="Genomic_DNA"/>
</dbReference>
<gene>
    <name evidence="1" type="ORF">A3B31_01755</name>
</gene>
<accession>A0A1G2BU23</accession>
<evidence type="ECO:0000313" key="1">
    <source>
        <dbReference type="EMBL" id="OGY91747.1"/>
    </source>
</evidence>
<name>A0A1G2BU23_9BACT</name>
<reference evidence="1 2" key="1">
    <citation type="journal article" date="2016" name="Nat. Commun.">
        <title>Thousands of microbial genomes shed light on interconnected biogeochemical processes in an aquifer system.</title>
        <authorList>
            <person name="Anantharaman K."/>
            <person name="Brown C.T."/>
            <person name="Hug L.A."/>
            <person name="Sharon I."/>
            <person name="Castelle C.J."/>
            <person name="Probst A.J."/>
            <person name="Thomas B.C."/>
            <person name="Singh A."/>
            <person name="Wilkins M.J."/>
            <person name="Karaoz U."/>
            <person name="Brodie E.L."/>
            <person name="Williams K.H."/>
            <person name="Hubbard S.S."/>
            <person name="Banfield J.F."/>
        </authorList>
    </citation>
    <scope>NUCLEOTIDE SEQUENCE [LARGE SCALE GENOMIC DNA]</scope>
</reference>
<organism evidence="1 2">
    <name type="scientific">Candidatus Komeilibacteria bacterium RIFCSPLOWO2_01_FULL_53_11</name>
    <dbReference type="NCBI Taxonomy" id="1798552"/>
    <lineage>
        <taxon>Bacteria</taxon>
        <taxon>Candidatus Komeiliibacteriota</taxon>
    </lineage>
</organism>
<sequence>MQTPAYDRADGIQAMLSSLSGLNSLVNQRREAGYGRRERLHQFVILGRWQADSCGNFGRAMMGGRAPKNRFPDIPDVLTFEEFWTFLRSKNLAAEGTSVMTDLTGSHVPPANIICPECQRGWTIDNCHDTVVVHTTEDVPLEKFVGQKLSDAQQVIGDRTDSIWRMQDDILIRNDRRIDLSPKPGYETLKVNERGWVGTRDGIAPDYVIEPGDDGFFNVWRFYHGTCNRTKLDRAERERFTGIFVKAGFDDIALEAIPNQYCPCDVCAPWYRVTTAIGVFTIGWRERVINIDWSALGQDFLSLFEGEDVTKGANSIHAWGWEKATDYLSRIRQSLAPIS</sequence>
<dbReference type="AlphaFoldDB" id="A0A1G2BU23"/>
<comment type="caution">
    <text evidence="1">The sequence shown here is derived from an EMBL/GenBank/DDBJ whole genome shotgun (WGS) entry which is preliminary data.</text>
</comment>